<organism evidence="6">
    <name type="scientific">Fervidobacterium nodosum</name>
    <dbReference type="NCBI Taxonomy" id="2424"/>
    <lineage>
        <taxon>Bacteria</taxon>
        <taxon>Thermotogati</taxon>
        <taxon>Thermotogota</taxon>
        <taxon>Thermotogae</taxon>
        <taxon>Thermotogales</taxon>
        <taxon>Fervidobacteriaceae</taxon>
        <taxon>Fervidobacterium</taxon>
    </lineage>
</organism>
<dbReference type="InterPro" id="IPR020013">
    <property type="entry name" value="Flagellar_FlgE/F/G"/>
</dbReference>
<keyword evidence="6" id="KW-0282">Flagellum</keyword>
<gene>
    <name evidence="6" type="primary">flgF</name>
    <name evidence="6" type="ORF">ENM46_04055</name>
</gene>
<feature type="domain" description="Flagellar basal body rod protein N-terminal" evidence="3">
    <location>
        <begin position="6"/>
        <end position="35"/>
    </location>
</feature>
<dbReference type="InterPro" id="IPR001444">
    <property type="entry name" value="Flag_bb_rod_N"/>
</dbReference>
<comment type="caution">
    <text evidence="6">The sequence shown here is derived from an EMBL/GenBank/DDBJ whole genome shotgun (WGS) entry which is preliminary data.</text>
</comment>
<dbReference type="GO" id="GO:0030694">
    <property type="term" value="C:bacterial-type flagellum basal body, rod"/>
    <property type="evidence" value="ECO:0007669"/>
    <property type="project" value="InterPro"/>
</dbReference>
<dbReference type="Pfam" id="PF22692">
    <property type="entry name" value="LlgE_F_G_D1"/>
    <property type="match status" value="1"/>
</dbReference>
<sequence length="249" mass="28194">MYRGVYTAAMGMLVDLTKIDTLSNNLANVETNGYKADTLAFKTYWEKEIYRIKPEPESRRVEFKSIGKLEQAVILDEVRTRFEQGTLEQTNIPTHLAIHGDGFFAVRKGEQTYYTRNGEFLRDADGRLVNTQGYALLGTNGQELRVPDNISIDEAGNILDQNGNIVGTIGVYYLQNPKKEGDTFFSGNPQPVQQNFRILSGYIEKSNVNVVREMIKMIEAHRHYEATSKTIVVHDELLNKVINNVGALR</sequence>
<dbReference type="PANTHER" id="PTHR30435">
    <property type="entry name" value="FLAGELLAR PROTEIN"/>
    <property type="match status" value="1"/>
</dbReference>
<evidence type="ECO:0000256" key="2">
    <source>
        <dbReference type="RuleBase" id="RU362116"/>
    </source>
</evidence>
<accession>A0A7C5Y3D6</accession>
<dbReference type="InterPro" id="IPR037925">
    <property type="entry name" value="FlgE/F/G-like"/>
</dbReference>
<dbReference type="EMBL" id="DRXW01000249">
    <property type="protein sequence ID" value="HHR34104.1"/>
    <property type="molecule type" value="Genomic_DNA"/>
</dbReference>
<proteinExistence type="inferred from homology"/>
<feature type="domain" description="Flagellar basal-body/hook protein C-terminal" evidence="4">
    <location>
        <begin position="200"/>
        <end position="243"/>
    </location>
</feature>
<dbReference type="SUPFAM" id="SSF117143">
    <property type="entry name" value="Flagellar hook protein flgE"/>
    <property type="match status" value="1"/>
</dbReference>
<dbReference type="Pfam" id="PF06429">
    <property type="entry name" value="Flg_bbr_C"/>
    <property type="match status" value="1"/>
</dbReference>
<keyword evidence="6" id="KW-0969">Cilium</keyword>
<evidence type="ECO:0000259" key="3">
    <source>
        <dbReference type="Pfam" id="PF00460"/>
    </source>
</evidence>
<dbReference type="NCBIfam" id="TIGR03506">
    <property type="entry name" value="FlgEFG_subfam"/>
    <property type="match status" value="1"/>
</dbReference>
<evidence type="ECO:0000259" key="5">
    <source>
        <dbReference type="Pfam" id="PF22692"/>
    </source>
</evidence>
<evidence type="ECO:0000256" key="1">
    <source>
        <dbReference type="ARBA" id="ARBA00009677"/>
    </source>
</evidence>
<dbReference type="AlphaFoldDB" id="A0A7C5Y3D6"/>
<evidence type="ECO:0000313" key="6">
    <source>
        <dbReference type="EMBL" id="HHR34104.1"/>
    </source>
</evidence>
<dbReference type="PANTHER" id="PTHR30435:SF19">
    <property type="entry name" value="FLAGELLAR BASAL-BODY ROD PROTEIN FLGG"/>
    <property type="match status" value="1"/>
</dbReference>
<comment type="subcellular location">
    <subcellularLocation>
        <location evidence="2">Bacterial flagellum basal body</location>
    </subcellularLocation>
</comment>
<dbReference type="GO" id="GO:0071978">
    <property type="term" value="P:bacterial-type flagellum-dependent swarming motility"/>
    <property type="evidence" value="ECO:0007669"/>
    <property type="project" value="TreeGrafter"/>
</dbReference>
<dbReference type="NCBIfam" id="TIGR02490">
    <property type="entry name" value="flgF"/>
    <property type="match status" value="1"/>
</dbReference>
<dbReference type="InterPro" id="IPR012836">
    <property type="entry name" value="FlgF"/>
</dbReference>
<dbReference type="Pfam" id="PF00460">
    <property type="entry name" value="Flg_bb_rod"/>
    <property type="match status" value="1"/>
</dbReference>
<keyword evidence="6" id="KW-0966">Cell projection</keyword>
<dbReference type="InterPro" id="IPR053967">
    <property type="entry name" value="LlgE_F_G-like_D1"/>
</dbReference>
<dbReference type="PROSITE" id="PS00588">
    <property type="entry name" value="FLAGELLA_BB_ROD"/>
    <property type="match status" value="1"/>
</dbReference>
<dbReference type="InterPro" id="IPR019776">
    <property type="entry name" value="Flagellar_basal_body_rod_CS"/>
</dbReference>
<dbReference type="InterPro" id="IPR010930">
    <property type="entry name" value="Flg_bb/hook_C_dom"/>
</dbReference>
<keyword evidence="2" id="KW-0975">Bacterial flagellum</keyword>
<reference evidence="6" key="1">
    <citation type="journal article" date="2020" name="mSystems">
        <title>Genome- and Community-Level Interaction Insights into Carbon Utilization and Element Cycling Functions of Hydrothermarchaeota in Hydrothermal Sediment.</title>
        <authorList>
            <person name="Zhou Z."/>
            <person name="Liu Y."/>
            <person name="Xu W."/>
            <person name="Pan J."/>
            <person name="Luo Z.H."/>
            <person name="Li M."/>
        </authorList>
    </citation>
    <scope>NUCLEOTIDE SEQUENCE [LARGE SCALE GENOMIC DNA]</scope>
    <source>
        <strain evidence="6">SpSt-1088</strain>
    </source>
</reference>
<evidence type="ECO:0000259" key="4">
    <source>
        <dbReference type="Pfam" id="PF06429"/>
    </source>
</evidence>
<comment type="similarity">
    <text evidence="1 2">Belongs to the flagella basal body rod proteins family.</text>
</comment>
<protein>
    <submittedName>
        <fullName evidence="6">Flagellar basal-body rod protein FlgF</fullName>
    </submittedName>
</protein>
<name>A0A7C5Y3D6_9BACT</name>
<feature type="domain" description="Flagellar hook protein FlgE/F/G-like D1" evidence="5">
    <location>
        <begin position="97"/>
        <end position="158"/>
    </location>
</feature>